<dbReference type="SUPFAM" id="SSF54570">
    <property type="entry name" value="Ribosomal protein S19"/>
    <property type="match status" value="1"/>
</dbReference>
<proteinExistence type="inferred from homology"/>
<comment type="similarity">
    <text evidence="1 5">Belongs to the universal ribosomal protein uS19 family.</text>
</comment>
<accession>A0A0E9NSA2</accession>
<evidence type="ECO:0000313" key="7">
    <source>
        <dbReference type="Proteomes" id="UP000033140"/>
    </source>
</evidence>
<evidence type="ECO:0000313" key="6">
    <source>
        <dbReference type="EMBL" id="GAO52648.1"/>
    </source>
</evidence>
<dbReference type="PIRSF" id="PIRSF002144">
    <property type="entry name" value="Ribosomal_S19"/>
    <property type="match status" value="1"/>
</dbReference>
<reference evidence="6 7" key="3">
    <citation type="journal article" date="2015" name="Genome Announc.">
        <title>Draft Genome Sequence of the Archiascomycetous Yeast Saitoella complicata.</title>
        <authorList>
            <person name="Yamauchi K."/>
            <person name="Kondo S."/>
            <person name="Hamamoto M."/>
            <person name="Takahashi Y."/>
            <person name="Ogura Y."/>
            <person name="Hayashi T."/>
            <person name="Nishida H."/>
        </authorList>
    </citation>
    <scope>NUCLEOTIDE SEQUENCE [LARGE SCALE GENOMIC DNA]</scope>
    <source>
        <strain evidence="6 7">NRRL Y-17804</strain>
    </source>
</reference>
<dbReference type="Pfam" id="PF00203">
    <property type="entry name" value="Ribosomal_S19"/>
    <property type="match status" value="1"/>
</dbReference>
<sequence>MFRPTPVALKRSVWKGPNIVSFPVNLQQALKNKTPIRTQQRSCQILPSFVGLKFLVHNGMNYMPVDITDEMVGHKLGEFVMTRTRFTFRQTKAR</sequence>
<evidence type="ECO:0000256" key="4">
    <source>
        <dbReference type="ARBA" id="ARBA00044183"/>
    </source>
</evidence>
<keyword evidence="3 5" id="KW-0687">Ribonucleoprotein</keyword>
<dbReference type="Gene3D" id="3.30.860.10">
    <property type="entry name" value="30s Ribosomal Protein S19, Chain A"/>
    <property type="match status" value="1"/>
</dbReference>
<dbReference type="InterPro" id="IPR002222">
    <property type="entry name" value="Ribosomal_uS19"/>
</dbReference>
<dbReference type="GO" id="GO:0000028">
    <property type="term" value="P:ribosomal small subunit assembly"/>
    <property type="evidence" value="ECO:0007669"/>
    <property type="project" value="TreeGrafter"/>
</dbReference>
<evidence type="ECO:0000256" key="5">
    <source>
        <dbReference type="RuleBase" id="RU003485"/>
    </source>
</evidence>
<dbReference type="EMBL" id="BACD03000078">
    <property type="protein sequence ID" value="GAO52648.1"/>
    <property type="molecule type" value="Genomic_DNA"/>
</dbReference>
<dbReference type="PROSITE" id="PS00323">
    <property type="entry name" value="RIBOSOMAL_S19"/>
    <property type="match status" value="1"/>
</dbReference>
<dbReference type="InterPro" id="IPR023575">
    <property type="entry name" value="Ribosomal_uS19_SF"/>
</dbReference>
<organism evidence="6 7">
    <name type="scientific">Saitoella complicata (strain BCRC 22490 / CBS 7301 / JCM 7358 / NBRC 10748 / NRRL Y-17804)</name>
    <dbReference type="NCBI Taxonomy" id="698492"/>
    <lineage>
        <taxon>Eukaryota</taxon>
        <taxon>Fungi</taxon>
        <taxon>Dikarya</taxon>
        <taxon>Ascomycota</taxon>
        <taxon>Taphrinomycotina</taxon>
        <taxon>Taphrinomycotina incertae sedis</taxon>
        <taxon>Saitoella</taxon>
    </lineage>
</organism>
<evidence type="ECO:0000256" key="2">
    <source>
        <dbReference type="ARBA" id="ARBA00022980"/>
    </source>
</evidence>
<dbReference type="RefSeq" id="XP_019023342.1">
    <property type="nucleotide sequence ID" value="XM_019167748.1"/>
</dbReference>
<dbReference type="STRING" id="698492.A0A0E9NSA2"/>
<dbReference type="PRINTS" id="PR00975">
    <property type="entry name" value="RIBOSOMALS19"/>
</dbReference>
<protein>
    <recommendedName>
        <fullName evidence="4">Small ribosomal subunit protein uS19m</fullName>
    </recommendedName>
</protein>
<dbReference type="GO" id="GO:0003723">
    <property type="term" value="F:RNA binding"/>
    <property type="evidence" value="ECO:0007669"/>
    <property type="project" value="InterPro"/>
</dbReference>
<gene>
    <name evidence="6" type="ORF">G7K_6720-t1</name>
</gene>
<reference evidence="6 7" key="1">
    <citation type="journal article" date="2011" name="J. Gen. Appl. Microbiol.">
        <title>Draft genome sequencing of the enigmatic yeast Saitoella complicata.</title>
        <authorList>
            <person name="Nishida H."/>
            <person name="Hamamoto M."/>
            <person name="Sugiyama J."/>
        </authorList>
    </citation>
    <scope>NUCLEOTIDE SEQUENCE [LARGE SCALE GENOMIC DNA]</scope>
    <source>
        <strain evidence="6 7">NRRL Y-17804</strain>
    </source>
</reference>
<dbReference type="PANTHER" id="PTHR11880">
    <property type="entry name" value="RIBOSOMAL PROTEIN S19P FAMILY MEMBER"/>
    <property type="match status" value="1"/>
</dbReference>
<evidence type="ECO:0000256" key="3">
    <source>
        <dbReference type="ARBA" id="ARBA00023274"/>
    </source>
</evidence>
<dbReference type="AlphaFoldDB" id="A0A0E9NSA2"/>
<keyword evidence="2 5" id="KW-0689">Ribosomal protein</keyword>
<dbReference type="GO" id="GO:0005763">
    <property type="term" value="C:mitochondrial small ribosomal subunit"/>
    <property type="evidence" value="ECO:0007669"/>
    <property type="project" value="TreeGrafter"/>
</dbReference>
<keyword evidence="7" id="KW-1185">Reference proteome</keyword>
<dbReference type="Proteomes" id="UP000033140">
    <property type="component" value="Unassembled WGS sequence"/>
</dbReference>
<dbReference type="FunFam" id="3.30.860.10:FF:000001">
    <property type="entry name" value="30S ribosomal protein S19"/>
    <property type="match status" value="1"/>
</dbReference>
<dbReference type="OMA" id="EYVAFEV"/>
<comment type="caution">
    <text evidence="6">The sequence shown here is derived from an EMBL/GenBank/DDBJ whole genome shotgun (WGS) entry which is preliminary data.</text>
</comment>
<dbReference type="GO" id="GO:0003735">
    <property type="term" value="F:structural constituent of ribosome"/>
    <property type="evidence" value="ECO:0007669"/>
    <property type="project" value="InterPro"/>
</dbReference>
<evidence type="ECO:0000256" key="1">
    <source>
        <dbReference type="ARBA" id="ARBA00007345"/>
    </source>
</evidence>
<dbReference type="InterPro" id="IPR020934">
    <property type="entry name" value="Ribosomal_uS19_CS"/>
</dbReference>
<name>A0A0E9NSA2_SAICN</name>
<dbReference type="PANTHER" id="PTHR11880:SF8">
    <property type="entry name" value="SMALL RIBOSOMAL SUBUNIT PROTEIN US19M"/>
    <property type="match status" value="1"/>
</dbReference>
<dbReference type="GO" id="GO:0006412">
    <property type="term" value="P:translation"/>
    <property type="evidence" value="ECO:0007669"/>
    <property type="project" value="InterPro"/>
</dbReference>
<reference evidence="6 7" key="2">
    <citation type="journal article" date="2014" name="J. Gen. Appl. Microbiol.">
        <title>The early diverging ascomycetous budding yeast Saitoella complicata has three histone deacetylases belonging to the Clr6, Hos2, and Rpd3 lineages.</title>
        <authorList>
            <person name="Nishida H."/>
            <person name="Matsumoto T."/>
            <person name="Kondo S."/>
            <person name="Hamamoto M."/>
            <person name="Yoshikawa H."/>
        </authorList>
    </citation>
    <scope>NUCLEOTIDE SEQUENCE [LARGE SCALE GENOMIC DNA]</scope>
    <source>
        <strain evidence="6 7">NRRL Y-17804</strain>
    </source>
</reference>
<dbReference type="OrthoDB" id="2043at2759"/>
<dbReference type="HAMAP" id="MF_00531">
    <property type="entry name" value="Ribosomal_uS19"/>
    <property type="match status" value="1"/>
</dbReference>